<dbReference type="Pfam" id="PF04452">
    <property type="entry name" value="Methyltrans_RNA"/>
    <property type="match status" value="1"/>
</dbReference>
<keyword evidence="4 10" id="KW-0698">rRNA processing</keyword>
<name>A0A916ZZK5_9FLAO</name>
<evidence type="ECO:0000259" key="12">
    <source>
        <dbReference type="Pfam" id="PF20260"/>
    </source>
</evidence>
<dbReference type="PIRSF" id="PIRSF015601">
    <property type="entry name" value="MTase_slr0722"/>
    <property type="match status" value="1"/>
</dbReference>
<reference evidence="13 14" key="1">
    <citation type="journal article" date="2014" name="Int. J. Syst. Evol. Microbiol.">
        <title>Complete genome sequence of Corynebacterium casei LMG S-19264T (=DSM 44701T), isolated from a smear-ripened cheese.</title>
        <authorList>
            <consortium name="US DOE Joint Genome Institute (JGI-PGF)"/>
            <person name="Walter F."/>
            <person name="Albersmeier A."/>
            <person name="Kalinowski J."/>
            <person name="Ruckert C."/>
        </authorList>
    </citation>
    <scope>NUCLEOTIDE SEQUENCE [LARGE SCALE GENOMIC DNA]</scope>
    <source>
        <strain evidence="13 14">CGMCC 1.12925</strain>
    </source>
</reference>
<evidence type="ECO:0000313" key="14">
    <source>
        <dbReference type="Proteomes" id="UP000599688"/>
    </source>
</evidence>
<dbReference type="SUPFAM" id="SSF88697">
    <property type="entry name" value="PUA domain-like"/>
    <property type="match status" value="1"/>
</dbReference>
<keyword evidence="14" id="KW-1185">Reference proteome</keyword>
<evidence type="ECO:0000259" key="11">
    <source>
        <dbReference type="Pfam" id="PF04452"/>
    </source>
</evidence>
<evidence type="ECO:0000256" key="8">
    <source>
        <dbReference type="ARBA" id="ARBA00025699"/>
    </source>
</evidence>
<dbReference type="NCBIfam" id="TIGR00046">
    <property type="entry name" value="RsmE family RNA methyltransferase"/>
    <property type="match status" value="1"/>
</dbReference>
<evidence type="ECO:0000256" key="1">
    <source>
        <dbReference type="ARBA" id="ARBA00004496"/>
    </source>
</evidence>
<dbReference type="GO" id="GO:0070042">
    <property type="term" value="F:rRNA (uridine-N3-)-methyltransferase activity"/>
    <property type="evidence" value="ECO:0007669"/>
    <property type="project" value="TreeGrafter"/>
</dbReference>
<dbReference type="GO" id="GO:0070475">
    <property type="term" value="P:rRNA base methylation"/>
    <property type="evidence" value="ECO:0007669"/>
    <property type="project" value="TreeGrafter"/>
</dbReference>
<dbReference type="EC" id="2.1.1.193" evidence="10"/>
<dbReference type="InterPro" id="IPR046887">
    <property type="entry name" value="RsmE_PUA-like"/>
</dbReference>
<dbReference type="GO" id="GO:0005737">
    <property type="term" value="C:cytoplasm"/>
    <property type="evidence" value="ECO:0007669"/>
    <property type="project" value="UniProtKB-SubCell"/>
</dbReference>
<evidence type="ECO:0000256" key="5">
    <source>
        <dbReference type="ARBA" id="ARBA00022603"/>
    </source>
</evidence>
<organism evidence="13 14">
    <name type="scientific">Psychroflexus salis</name>
    <dbReference type="NCBI Taxonomy" id="1526574"/>
    <lineage>
        <taxon>Bacteria</taxon>
        <taxon>Pseudomonadati</taxon>
        <taxon>Bacteroidota</taxon>
        <taxon>Flavobacteriia</taxon>
        <taxon>Flavobacteriales</taxon>
        <taxon>Flavobacteriaceae</taxon>
        <taxon>Psychroflexus</taxon>
    </lineage>
</organism>
<keyword evidence="6 10" id="KW-0808">Transferase</keyword>
<dbReference type="PANTHER" id="PTHR30027">
    <property type="entry name" value="RIBOSOMAL RNA SMALL SUBUNIT METHYLTRANSFERASE E"/>
    <property type="match status" value="1"/>
</dbReference>
<protein>
    <recommendedName>
        <fullName evidence="10">Ribosomal RNA small subunit methyltransferase E</fullName>
        <ecNumber evidence="10">2.1.1.193</ecNumber>
    </recommendedName>
</protein>
<accession>A0A916ZZK5</accession>
<evidence type="ECO:0000313" key="13">
    <source>
        <dbReference type="EMBL" id="GGE20082.1"/>
    </source>
</evidence>
<evidence type="ECO:0000256" key="4">
    <source>
        <dbReference type="ARBA" id="ARBA00022552"/>
    </source>
</evidence>
<comment type="function">
    <text evidence="8 10">Specifically methylates the N3 position of the uracil ring of uridine 1498 (m3U1498) in 16S rRNA. Acts on the fully assembled 30S ribosomal subunit.</text>
</comment>
<evidence type="ECO:0000256" key="10">
    <source>
        <dbReference type="PIRNR" id="PIRNR015601"/>
    </source>
</evidence>
<comment type="catalytic activity">
    <reaction evidence="9 10">
        <text>uridine(1498) in 16S rRNA + S-adenosyl-L-methionine = N(3)-methyluridine(1498) in 16S rRNA + S-adenosyl-L-homocysteine + H(+)</text>
        <dbReference type="Rhea" id="RHEA:42920"/>
        <dbReference type="Rhea" id="RHEA-COMP:10283"/>
        <dbReference type="Rhea" id="RHEA-COMP:10284"/>
        <dbReference type="ChEBI" id="CHEBI:15378"/>
        <dbReference type="ChEBI" id="CHEBI:57856"/>
        <dbReference type="ChEBI" id="CHEBI:59789"/>
        <dbReference type="ChEBI" id="CHEBI:65315"/>
        <dbReference type="ChEBI" id="CHEBI:74502"/>
        <dbReference type="EC" id="2.1.1.193"/>
    </reaction>
</comment>
<comment type="subcellular location">
    <subcellularLocation>
        <location evidence="1 10">Cytoplasm</location>
    </subcellularLocation>
</comment>
<dbReference type="InterPro" id="IPR029026">
    <property type="entry name" value="tRNA_m1G_MTases_N"/>
</dbReference>
<comment type="similarity">
    <text evidence="2 10">Belongs to the RNA methyltransferase RsmE family.</text>
</comment>
<dbReference type="InterPro" id="IPR006700">
    <property type="entry name" value="RsmE"/>
</dbReference>
<dbReference type="InterPro" id="IPR029028">
    <property type="entry name" value="Alpha/beta_knot_MTases"/>
</dbReference>
<dbReference type="Gene3D" id="2.40.240.20">
    <property type="entry name" value="Hypothetical PUA domain-like, domain 1"/>
    <property type="match status" value="1"/>
</dbReference>
<dbReference type="InterPro" id="IPR015947">
    <property type="entry name" value="PUA-like_sf"/>
</dbReference>
<dbReference type="Gene3D" id="3.40.1280.10">
    <property type="match status" value="1"/>
</dbReference>
<evidence type="ECO:0000256" key="6">
    <source>
        <dbReference type="ARBA" id="ARBA00022679"/>
    </source>
</evidence>
<feature type="domain" description="Ribosomal RNA small subunit methyltransferase E PUA-like" evidence="12">
    <location>
        <begin position="20"/>
        <end position="65"/>
    </location>
</feature>
<dbReference type="PANTHER" id="PTHR30027:SF3">
    <property type="entry name" value="16S RRNA (URACIL(1498)-N(3))-METHYLTRANSFERASE"/>
    <property type="match status" value="1"/>
</dbReference>
<dbReference type="NCBIfam" id="NF008702">
    <property type="entry name" value="PRK11713.6-1"/>
    <property type="match status" value="1"/>
</dbReference>
<keyword evidence="3 10" id="KW-0963">Cytoplasm</keyword>
<evidence type="ECO:0000256" key="9">
    <source>
        <dbReference type="ARBA" id="ARBA00047944"/>
    </source>
</evidence>
<gene>
    <name evidence="13" type="ORF">GCM10010831_21490</name>
</gene>
<proteinExistence type="inferred from homology"/>
<dbReference type="CDD" id="cd18084">
    <property type="entry name" value="RsmE-like"/>
    <property type="match status" value="1"/>
</dbReference>
<evidence type="ECO:0000256" key="2">
    <source>
        <dbReference type="ARBA" id="ARBA00005528"/>
    </source>
</evidence>
<dbReference type="AlphaFoldDB" id="A0A916ZZK5"/>
<feature type="domain" description="Ribosomal RNA small subunit methyltransferase E methyltransferase" evidence="11">
    <location>
        <begin position="75"/>
        <end position="230"/>
    </location>
</feature>
<dbReference type="Proteomes" id="UP000599688">
    <property type="component" value="Unassembled WGS sequence"/>
</dbReference>
<comment type="caution">
    <text evidence="13">The sequence shown here is derived from an EMBL/GenBank/DDBJ whole genome shotgun (WGS) entry which is preliminary data.</text>
</comment>
<sequence>MQLFYHSLLNLECKQVVFSKHESQHIVKVLRKQVGDEIEVTNGLGDWFLCKITQAQPKACHIEILKHKYYPKNHNYVLHMLVAPTKSNDRFEWFLEKATEIGVDEITPILTENSERKRIKIERYEKIILSAMKQSLQFHLPKINNLTRFENALNVNSQVKYIAHCEDYLKQQDLLHAIVPHQNYAILIGPEGDFSSQEIQAALKHNFKAIRLGKNRLRTETAAIVACHTFSIKNSI</sequence>
<keyword evidence="7 10" id="KW-0949">S-adenosyl-L-methionine</keyword>
<evidence type="ECO:0000256" key="3">
    <source>
        <dbReference type="ARBA" id="ARBA00022490"/>
    </source>
</evidence>
<dbReference type="SUPFAM" id="SSF75217">
    <property type="entry name" value="alpha/beta knot"/>
    <property type="match status" value="1"/>
</dbReference>
<keyword evidence="5 10" id="KW-0489">Methyltransferase</keyword>
<dbReference type="RefSeq" id="WP_188406862.1">
    <property type="nucleotide sequence ID" value="NZ_BMGL01000012.1"/>
</dbReference>
<evidence type="ECO:0000256" key="7">
    <source>
        <dbReference type="ARBA" id="ARBA00022691"/>
    </source>
</evidence>
<dbReference type="InterPro" id="IPR046886">
    <property type="entry name" value="RsmE_MTase_dom"/>
</dbReference>
<dbReference type="Pfam" id="PF20260">
    <property type="entry name" value="PUA_4"/>
    <property type="match status" value="1"/>
</dbReference>
<dbReference type="EMBL" id="BMGL01000012">
    <property type="protein sequence ID" value="GGE20082.1"/>
    <property type="molecule type" value="Genomic_DNA"/>
</dbReference>